<dbReference type="OrthoDB" id="3185659at2"/>
<dbReference type="Pfam" id="PF14833">
    <property type="entry name" value="NAD_binding_11"/>
    <property type="match status" value="1"/>
</dbReference>
<feature type="region of interest" description="Disordered" evidence="5">
    <location>
        <begin position="274"/>
        <end position="305"/>
    </location>
</feature>
<dbReference type="AlphaFoldDB" id="A0A411YLE3"/>
<organism evidence="8 9">
    <name type="scientific">Egibacter rhizosphaerae</name>
    <dbReference type="NCBI Taxonomy" id="1670831"/>
    <lineage>
        <taxon>Bacteria</taxon>
        <taxon>Bacillati</taxon>
        <taxon>Actinomycetota</taxon>
        <taxon>Nitriliruptoria</taxon>
        <taxon>Egibacterales</taxon>
        <taxon>Egibacteraceae</taxon>
        <taxon>Egibacter</taxon>
    </lineage>
</organism>
<feature type="domain" description="3-hydroxyisobutyrate dehydrogenase-like NAD-binding" evidence="7">
    <location>
        <begin position="154"/>
        <end position="274"/>
    </location>
</feature>
<evidence type="ECO:0000256" key="2">
    <source>
        <dbReference type="ARBA" id="ARBA00023002"/>
    </source>
</evidence>
<dbReference type="EMBL" id="CP036402">
    <property type="protein sequence ID" value="QBI22034.1"/>
    <property type="molecule type" value="Genomic_DNA"/>
</dbReference>
<dbReference type="GO" id="GO:0016491">
    <property type="term" value="F:oxidoreductase activity"/>
    <property type="evidence" value="ECO:0007669"/>
    <property type="project" value="UniProtKB-KW"/>
</dbReference>
<dbReference type="Pfam" id="PF03446">
    <property type="entry name" value="NAD_binding_2"/>
    <property type="match status" value="1"/>
</dbReference>
<feature type="compositionally biased region" description="Polar residues" evidence="5">
    <location>
        <begin position="291"/>
        <end position="305"/>
    </location>
</feature>
<dbReference type="PANTHER" id="PTHR43060">
    <property type="entry name" value="3-HYDROXYISOBUTYRATE DEHYDROGENASE-LIKE 1, MITOCHONDRIAL-RELATED"/>
    <property type="match status" value="1"/>
</dbReference>
<reference evidence="8 9" key="1">
    <citation type="submission" date="2019-01" db="EMBL/GenBank/DDBJ databases">
        <title>Egibacter rhizosphaerae EGI 80759T.</title>
        <authorList>
            <person name="Chen D.-D."/>
            <person name="Tian Y."/>
            <person name="Jiao J.-Y."/>
            <person name="Zhang X.-T."/>
            <person name="Zhang Y.-G."/>
            <person name="Zhang Y."/>
            <person name="Xiao M."/>
            <person name="Shu W.-S."/>
            <person name="Li W.-J."/>
        </authorList>
    </citation>
    <scope>NUCLEOTIDE SEQUENCE [LARGE SCALE GENOMIC DNA]</scope>
    <source>
        <strain evidence="8 9">EGI 80759</strain>
    </source>
</reference>
<dbReference type="InterPro" id="IPR008927">
    <property type="entry name" value="6-PGluconate_DH-like_C_sf"/>
</dbReference>
<feature type="domain" description="6-phosphogluconate dehydrogenase NADP-binding" evidence="6">
    <location>
        <begin position="1"/>
        <end position="151"/>
    </location>
</feature>
<dbReference type="Gene3D" id="1.10.1040.10">
    <property type="entry name" value="N-(1-d-carboxylethyl)-l-norvaline Dehydrogenase, domain 2"/>
    <property type="match status" value="1"/>
</dbReference>
<feature type="active site" evidence="4">
    <location>
        <position position="160"/>
    </location>
</feature>
<accession>A0A411YLE3</accession>
<evidence type="ECO:0000256" key="4">
    <source>
        <dbReference type="PIRSR" id="PIRSR000103-1"/>
    </source>
</evidence>
<dbReference type="SUPFAM" id="SSF48179">
    <property type="entry name" value="6-phosphogluconate dehydrogenase C-terminal domain-like"/>
    <property type="match status" value="1"/>
</dbReference>
<dbReference type="KEGG" id="erz:ER308_13540"/>
<evidence type="ECO:0000313" key="9">
    <source>
        <dbReference type="Proteomes" id="UP000291469"/>
    </source>
</evidence>
<dbReference type="InterPro" id="IPR006115">
    <property type="entry name" value="6PGDH_NADP-bd"/>
</dbReference>
<name>A0A411YLE3_9ACTN</name>
<keyword evidence="9" id="KW-1185">Reference proteome</keyword>
<keyword evidence="2" id="KW-0560">Oxidoreductase</keyword>
<dbReference type="InterPro" id="IPR029154">
    <property type="entry name" value="HIBADH-like_NADP-bd"/>
</dbReference>
<dbReference type="InterPro" id="IPR015815">
    <property type="entry name" value="HIBADH-related"/>
</dbReference>
<sequence length="305" mass="30576">MGRPMVRNLLRAGHDVIVHNRSPEPARTLAAEGARTADDPREVAAGATHTALCVADPDAVRAVALDSDGLLAGAPAGGVIVDHSTIDPETTRVLAETASARDVAWVDAPVSGGEQGAIDGTLTMMAGGDPAAVTAVRPMLEVNGATVRHVGPVGTGQTVKAANQLLVGGTLALVAEAVLLLEAAGAEVTPALEALAGGLAGSAVLDAKGARMHAREFAPGARVDLHRKDLGIALEIAREHTRPVPLTGLVAQLFDAAAARGHGGDDHAGVLRALEALGPPGGTDAEPQASAAPTSNASRNRPTAT</sequence>
<proteinExistence type="inferred from homology"/>
<gene>
    <name evidence="8" type="ORF">ER308_13540</name>
</gene>
<evidence type="ECO:0000259" key="7">
    <source>
        <dbReference type="Pfam" id="PF14833"/>
    </source>
</evidence>
<dbReference type="SUPFAM" id="SSF51735">
    <property type="entry name" value="NAD(P)-binding Rossmann-fold domains"/>
    <property type="match status" value="1"/>
</dbReference>
<dbReference type="PANTHER" id="PTHR43060:SF15">
    <property type="entry name" value="3-HYDROXYISOBUTYRATE DEHYDROGENASE-LIKE 1, MITOCHONDRIAL-RELATED"/>
    <property type="match status" value="1"/>
</dbReference>
<protein>
    <submittedName>
        <fullName evidence="8">NAD(P)-dependent oxidoreductase</fullName>
    </submittedName>
</protein>
<keyword evidence="3" id="KW-0520">NAD</keyword>
<evidence type="ECO:0000256" key="1">
    <source>
        <dbReference type="ARBA" id="ARBA00009080"/>
    </source>
</evidence>
<dbReference type="InterPro" id="IPR013328">
    <property type="entry name" value="6PGD_dom2"/>
</dbReference>
<evidence type="ECO:0000256" key="3">
    <source>
        <dbReference type="ARBA" id="ARBA00023027"/>
    </source>
</evidence>
<evidence type="ECO:0000313" key="8">
    <source>
        <dbReference type="EMBL" id="QBI22034.1"/>
    </source>
</evidence>
<dbReference type="GO" id="GO:0050661">
    <property type="term" value="F:NADP binding"/>
    <property type="evidence" value="ECO:0007669"/>
    <property type="project" value="InterPro"/>
</dbReference>
<dbReference type="Proteomes" id="UP000291469">
    <property type="component" value="Chromosome"/>
</dbReference>
<dbReference type="GO" id="GO:0051287">
    <property type="term" value="F:NAD binding"/>
    <property type="evidence" value="ECO:0007669"/>
    <property type="project" value="InterPro"/>
</dbReference>
<comment type="similarity">
    <text evidence="1">Belongs to the HIBADH-related family.</text>
</comment>
<dbReference type="PIRSF" id="PIRSF000103">
    <property type="entry name" value="HIBADH"/>
    <property type="match status" value="1"/>
</dbReference>
<evidence type="ECO:0000259" key="6">
    <source>
        <dbReference type="Pfam" id="PF03446"/>
    </source>
</evidence>
<evidence type="ECO:0000256" key="5">
    <source>
        <dbReference type="SAM" id="MobiDB-lite"/>
    </source>
</evidence>
<dbReference type="Gene3D" id="3.40.50.720">
    <property type="entry name" value="NAD(P)-binding Rossmann-like Domain"/>
    <property type="match status" value="1"/>
</dbReference>
<dbReference type="InterPro" id="IPR036291">
    <property type="entry name" value="NAD(P)-bd_dom_sf"/>
</dbReference>